<comment type="cofactor">
    <cofactor evidence="2">
        <name>FAD</name>
        <dbReference type="ChEBI" id="CHEBI:57692"/>
    </cofactor>
</comment>
<evidence type="ECO:0000256" key="12">
    <source>
        <dbReference type="ARBA" id="ARBA00023027"/>
    </source>
</evidence>
<dbReference type="RefSeq" id="XP_050550482.1">
    <property type="nucleotide sequence ID" value="XM_050694525.1"/>
</dbReference>
<dbReference type="PANTHER" id="PTHR11908:SF132">
    <property type="entry name" value="ALDEHYDE OXIDASE 1-RELATED"/>
    <property type="match status" value="1"/>
</dbReference>
<keyword evidence="18" id="KW-1185">Reference proteome</keyword>
<keyword evidence="8" id="KW-0479">Metal-binding</keyword>
<dbReference type="Pfam" id="PF00111">
    <property type="entry name" value="Fer2"/>
    <property type="match status" value="1"/>
</dbReference>
<dbReference type="FunFam" id="3.10.20.30:FF:000012">
    <property type="entry name" value="Xanthine dehydrogenase/oxidase"/>
    <property type="match status" value="1"/>
</dbReference>
<dbReference type="CDD" id="cd00207">
    <property type="entry name" value="fer2"/>
    <property type="match status" value="1"/>
</dbReference>
<accession>A0A9R0DNM8</accession>
<feature type="transmembrane region" description="Helical" evidence="15">
    <location>
        <begin position="66"/>
        <end position="96"/>
    </location>
</feature>
<evidence type="ECO:0000256" key="1">
    <source>
        <dbReference type="ARBA" id="ARBA00001924"/>
    </source>
</evidence>
<dbReference type="InterPro" id="IPR036318">
    <property type="entry name" value="FAD-bd_PCMH-like_sf"/>
</dbReference>
<dbReference type="GeneID" id="118267443"/>
<dbReference type="PANTHER" id="PTHR11908">
    <property type="entry name" value="XANTHINE DEHYDROGENASE"/>
    <property type="match status" value="1"/>
</dbReference>
<evidence type="ECO:0000256" key="2">
    <source>
        <dbReference type="ARBA" id="ARBA00001974"/>
    </source>
</evidence>
<dbReference type="Gene3D" id="3.30.465.10">
    <property type="match status" value="1"/>
</dbReference>
<comment type="cofactor">
    <cofactor evidence="14">
        <name>[2Fe-2S] cluster</name>
        <dbReference type="ChEBI" id="CHEBI:190135"/>
    </cofactor>
</comment>
<dbReference type="PROSITE" id="PS51085">
    <property type="entry name" value="2FE2S_FER_2"/>
    <property type="match status" value="1"/>
</dbReference>
<evidence type="ECO:0000256" key="14">
    <source>
        <dbReference type="ARBA" id="ARBA00034078"/>
    </source>
</evidence>
<feature type="transmembrane region" description="Helical" evidence="15">
    <location>
        <begin position="102"/>
        <end position="126"/>
    </location>
</feature>
<evidence type="ECO:0000256" key="8">
    <source>
        <dbReference type="ARBA" id="ARBA00022723"/>
    </source>
</evidence>
<dbReference type="Pfam" id="PF00941">
    <property type="entry name" value="FAD_binding_5"/>
    <property type="match status" value="1"/>
</dbReference>
<dbReference type="AlphaFoldDB" id="A0A9R0DNM8"/>
<dbReference type="InterPro" id="IPR036010">
    <property type="entry name" value="2Fe-2S_ferredoxin-like_sf"/>
</dbReference>
<dbReference type="InterPro" id="IPR012675">
    <property type="entry name" value="Beta-grasp_dom_sf"/>
</dbReference>
<dbReference type="InterPro" id="IPR001041">
    <property type="entry name" value="2Fe-2S_ferredoxin-type"/>
</dbReference>
<keyword evidence="7" id="KW-0001">2Fe-2S</keyword>
<evidence type="ECO:0000256" key="15">
    <source>
        <dbReference type="SAM" id="Phobius"/>
    </source>
</evidence>
<evidence type="ECO:0000256" key="4">
    <source>
        <dbReference type="ARBA" id="ARBA00006849"/>
    </source>
</evidence>
<name>A0A9R0DNM8_SPOFR</name>
<keyword evidence="15" id="KW-1133">Transmembrane helix</keyword>
<comment type="similarity">
    <text evidence="4">Belongs to the xanthine dehydrogenase family.</text>
</comment>
<dbReference type="SUPFAM" id="SSF54292">
    <property type="entry name" value="2Fe-2S ferredoxin-like"/>
    <property type="match status" value="1"/>
</dbReference>
<dbReference type="GO" id="GO:0016491">
    <property type="term" value="F:oxidoreductase activity"/>
    <property type="evidence" value="ECO:0007669"/>
    <property type="project" value="UniProtKB-KW"/>
</dbReference>
<evidence type="ECO:0000259" key="17">
    <source>
        <dbReference type="PROSITE" id="PS51387"/>
    </source>
</evidence>
<dbReference type="Gene3D" id="1.10.150.120">
    <property type="entry name" value="[2Fe-2S]-binding domain"/>
    <property type="match status" value="1"/>
</dbReference>
<dbReference type="Pfam" id="PF01799">
    <property type="entry name" value="Fer2_2"/>
    <property type="match status" value="1"/>
</dbReference>
<comment type="subunit">
    <text evidence="5">Homodimer.</text>
</comment>
<dbReference type="InterPro" id="IPR036884">
    <property type="entry name" value="2Fe-2S-bd_dom_sf"/>
</dbReference>
<evidence type="ECO:0000256" key="9">
    <source>
        <dbReference type="ARBA" id="ARBA00023002"/>
    </source>
</evidence>
<keyword evidence="10" id="KW-0408">Iron</keyword>
<evidence type="ECO:0000313" key="18">
    <source>
        <dbReference type="Proteomes" id="UP000829999"/>
    </source>
</evidence>
<protein>
    <submittedName>
        <fullName evidence="19">Uncharacterized protein LOC118267443 isoform X1</fullName>
    </submittedName>
</protein>
<dbReference type="InterPro" id="IPR002346">
    <property type="entry name" value="Mopterin_DH_FAD-bd"/>
</dbReference>
<organism evidence="18 19">
    <name type="scientific">Spodoptera frugiperda</name>
    <name type="common">Fall armyworm</name>
    <dbReference type="NCBI Taxonomy" id="7108"/>
    <lineage>
        <taxon>Eukaryota</taxon>
        <taxon>Metazoa</taxon>
        <taxon>Ecdysozoa</taxon>
        <taxon>Arthropoda</taxon>
        <taxon>Hexapoda</taxon>
        <taxon>Insecta</taxon>
        <taxon>Pterygota</taxon>
        <taxon>Neoptera</taxon>
        <taxon>Endopterygota</taxon>
        <taxon>Lepidoptera</taxon>
        <taxon>Glossata</taxon>
        <taxon>Ditrysia</taxon>
        <taxon>Noctuoidea</taxon>
        <taxon>Noctuidae</taxon>
        <taxon>Amphipyrinae</taxon>
        <taxon>Spodoptera</taxon>
    </lineage>
</organism>
<proteinExistence type="inferred from homology"/>
<evidence type="ECO:0000256" key="10">
    <source>
        <dbReference type="ARBA" id="ARBA00023004"/>
    </source>
</evidence>
<feature type="domain" description="2Fe-2S ferredoxin-type" evidence="16">
    <location>
        <begin position="130"/>
        <end position="215"/>
    </location>
</feature>
<dbReference type="GO" id="GO:0005506">
    <property type="term" value="F:iron ion binding"/>
    <property type="evidence" value="ECO:0007669"/>
    <property type="project" value="InterPro"/>
</dbReference>
<dbReference type="Proteomes" id="UP000829999">
    <property type="component" value="Chromosome 6"/>
</dbReference>
<keyword evidence="9" id="KW-0560">Oxidoreductase</keyword>
<evidence type="ECO:0000313" key="19">
    <source>
        <dbReference type="RefSeq" id="XP_050550482.1"/>
    </source>
</evidence>
<reference evidence="19" key="1">
    <citation type="submission" date="2025-08" db="UniProtKB">
        <authorList>
            <consortium name="RefSeq"/>
        </authorList>
    </citation>
    <scope>IDENTIFICATION</scope>
    <source>
        <tissue evidence="19">Whole larval tissue</tissue>
    </source>
</reference>
<evidence type="ECO:0000256" key="11">
    <source>
        <dbReference type="ARBA" id="ARBA00023014"/>
    </source>
</evidence>
<keyword evidence="15" id="KW-0472">Membrane</keyword>
<dbReference type="InterPro" id="IPR006058">
    <property type="entry name" value="2Fe2S_fd_BS"/>
</dbReference>
<sequence length="495" mass="55320">MQGKQPVADSSDQFLVVTNCCFCFDLRTGSLIIVYFTLITSVLNILGFLCDVIMPDDDGMAKEDKLDIFNLTVTIVVIIICIMNIATCVICLLGIYQDIPEYVYIYLIYSLVYLVVIILLLLASVITGRASIGFYFWDIISILGPEVDSDTSLNDYLRNHLNLRGTKYMCKEGGCGACVVAVTVNDPHRRTFSVNSCLVSITSCQDWEITTIEGIGNRARGYHPVQRTLAEYNGTQCGYCSPGFVMSMYSLLEANHYDLTQYEIENSFGSNTCRCTGSRPILDAFKSFAKDAPKPPPKIEDIEDLKICPGKGDCKGCGKDKNWCMVSQSDVDPPRIKKINLKDGHVWYRVNEVADIFTVLDAEGYESYMLVNGNTGRGAVPVLVHPRVLIDIQPIKELKGYYLDQNLVVGAGITLTDLMELFKDVSKTHEEFQYLYKLYEHLDLVAHIPVRNIGTVAGNLMTKYRLHAFSSDIFLLLETIGAVLVIGEYSNIKIK</sequence>
<evidence type="ECO:0000256" key="13">
    <source>
        <dbReference type="ARBA" id="ARBA00023140"/>
    </source>
</evidence>
<comment type="cofactor">
    <cofactor evidence="1">
        <name>Mo-molybdopterin</name>
        <dbReference type="ChEBI" id="CHEBI:71302"/>
    </cofactor>
</comment>
<dbReference type="InterPro" id="IPR016169">
    <property type="entry name" value="FAD-bd_PCMH_sub2"/>
</dbReference>
<evidence type="ECO:0000259" key="16">
    <source>
        <dbReference type="PROSITE" id="PS51085"/>
    </source>
</evidence>
<comment type="subcellular location">
    <subcellularLocation>
        <location evidence="3">Peroxisome</location>
    </subcellularLocation>
</comment>
<evidence type="ECO:0000256" key="5">
    <source>
        <dbReference type="ARBA" id="ARBA00011738"/>
    </source>
</evidence>
<evidence type="ECO:0000256" key="7">
    <source>
        <dbReference type="ARBA" id="ARBA00022714"/>
    </source>
</evidence>
<evidence type="ECO:0000256" key="6">
    <source>
        <dbReference type="ARBA" id="ARBA00022505"/>
    </source>
</evidence>
<dbReference type="PROSITE" id="PS51387">
    <property type="entry name" value="FAD_PCMH"/>
    <property type="match status" value="1"/>
</dbReference>
<dbReference type="Gene3D" id="3.10.20.30">
    <property type="match status" value="1"/>
</dbReference>
<dbReference type="PROSITE" id="PS00197">
    <property type="entry name" value="2FE2S_FER_1"/>
    <property type="match status" value="1"/>
</dbReference>
<dbReference type="GO" id="GO:0071949">
    <property type="term" value="F:FAD binding"/>
    <property type="evidence" value="ECO:0007669"/>
    <property type="project" value="InterPro"/>
</dbReference>
<dbReference type="InterPro" id="IPR002888">
    <property type="entry name" value="2Fe-2S-bd"/>
</dbReference>
<dbReference type="SUPFAM" id="SSF47741">
    <property type="entry name" value="CO dehydrogenase ISP C-domain like"/>
    <property type="match status" value="1"/>
</dbReference>
<feature type="domain" description="FAD-binding PCMH-type" evidence="17">
    <location>
        <begin position="340"/>
        <end position="495"/>
    </location>
</feature>
<gene>
    <name evidence="19" type="primary">LOC118267443</name>
</gene>
<evidence type="ECO:0000256" key="3">
    <source>
        <dbReference type="ARBA" id="ARBA00004275"/>
    </source>
</evidence>
<keyword evidence="15" id="KW-0812">Transmembrane</keyword>
<keyword evidence="12" id="KW-0520">NAD</keyword>
<keyword evidence="11" id="KW-0411">Iron-sulfur</keyword>
<keyword evidence="13" id="KW-0576">Peroxisome</keyword>
<dbReference type="SUPFAM" id="SSF56176">
    <property type="entry name" value="FAD-binding/transporter-associated domain-like"/>
    <property type="match status" value="1"/>
</dbReference>
<dbReference type="GO" id="GO:0005777">
    <property type="term" value="C:peroxisome"/>
    <property type="evidence" value="ECO:0007669"/>
    <property type="project" value="UniProtKB-SubCell"/>
</dbReference>
<keyword evidence="6" id="KW-0500">Molybdenum</keyword>
<feature type="transmembrane region" description="Helical" evidence="15">
    <location>
        <begin position="32"/>
        <end position="54"/>
    </location>
</feature>
<dbReference type="InterPro" id="IPR016166">
    <property type="entry name" value="FAD-bd_PCMH"/>
</dbReference>
<dbReference type="GO" id="GO:0051537">
    <property type="term" value="F:2 iron, 2 sulfur cluster binding"/>
    <property type="evidence" value="ECO:0007669"/>
    <property type="project" value="UniProtKB-KW"/>
</dbReference>
<dbReference type="InterPro" id="IPR016208">
    <property type="entry name" value="Ald_Oxase/xanthine_DH-like"/>
</dbReference>